<dbReference type="AlphaFoldDB" id="A0A4Z0M7T1"/>
<dbReference type="GO" id="GO:0030288">
    <property type="term" value="C:outer membrane-bounded periplasmic space"/>
    <property type="evidence" value="ECO:0007669"/>
    <property type="project" value="UniProtKB-UniRule"/>
</dbReference>
<gene>
    <name evidence="4" type="primary">ybgF</name>
    <name evidence="1" type="synonym">cpoB</name>
    <name evidence="4" type="ORF">E4634_03145</name>
</gene>
<keyword evidence="5" id="KW-1185">Reference proteome</keyword>
<name>A0A4Z0M7T1_9GAMM</name>
<dbReference type="Pfam" id="PF13432">
    <property type="entry name" value="TPR_16"/>
    <property type="match status" value="1"/>
</dbReference>
<sequence precursor="true">MAYLSKWLVAGGLVLVTSPFCFMASAQDYVDVEAERGSRTTPATPDTATPTTPEASSPSQGDYAYPDSFSTAPADAGGPAPATSYGLGGSPAGPVVTAAPPTTGAAPVAGAAGSGNMGTLFLEVQQLRQDVMRLNGIVEEQANELRELKAQSLERYVDMDKRISALGGGAAAPTTSTNTSTITAGGGAAAMGKSAELPGESDAYRAAYALVRSQSFDKAVDAFNQFLRDYPDGKYAPNAHYWLGELYLVIDPPDPEASRQAFTLLLSEYPDNPKAPDAMFKLGKVYFLKGNRAKSREYLDRVISDYGSTSNSAVQMARDFIDENF</sequence>
<dbReference type="GO" id="GO:0043093">
    <property type="term" value="P:FtsZ-dependent cytokinesis"/>
    <property type="evidence" value="ECO:0007669"/>
    <property type="project" value="UniProtKB-UniRule"/>
</dbReference>
<dbReference type="HAMAP" id="MF_02066">
    <property type="entry name" value="CpoB"/>
    <property type="match status" value="1"/>
</dbReference>
<evidence type="ECO:0000256" key="2">
    <source>
        <dbReference type="SAM" id="MobiDB-lite"/>
    </source>
</evidence>
<comment type="caution">
    <text evidence="4">The sequence shown here is derived from an EMBL/GenBank/DDBJ whole genome shotgun (WGS) entry which is preliminary data.</text>
</comment>
<dbReference type="InterPro" id="IPR034706">
    <property type="entry name" value="CpoB"/>
</dbReference>
<dbReference type="Proteomes" id="UP000298050">
    <property type="component" value="Unassembled WGS sequence"/>
</dbReference>
<dbReference type="SUPFAM" id="SSF48452">
    <property type="entry name" value="TPR-like"/>
    <property type="match status" value="1"/>
</dbReference>
<dbReference type="NCBIfam" id="TIGR02795">
    <property type="entry name" value="tol_pal_ybgF"/>
    <property type="match status" value="1"/>
</dbReference>
<keyword evidence="1" id="KW-0132">Cell division</keyword>
<keyword evidence="1" id="KW-0131">Cell cycle</keyword>
<evidence type="ECO:0000256" key="1">
    <source>
        <dbReference type="HAMAP-Rule" id="MF_02066"/>
    </source>
</evidence>
<dbReference type="InterPro" id="IPR011990">
    <property type="entry name" value="TPR-like_helical_dom_sf"/>
</dbReference>
<dbReference type="EMBL" id="SRLE01000003">
    <property type="protein sequence ID" value="TGD75456.1"/>
    <property type="molecule type" value="Genomic_DNA"/>
</dbReference>
<feature type="domain" description="YbgF trimerisation" evidence="3">
    <location>
        <begin position="122"/>
        <end position="172"/>
    </location>
</feature>
<dbReference type="OrthoDB" id="9768142at2"/>
<keyword evidence="1" id="KW-0175">Coiled coil</keyword>
<dbReference type="InterPro" id="IPR032519">
    <property type="entry name" value="YbgF_tri"/>
</dbReference>
<dbReference type="InterPro" id="IPR014162">
    <property type="entry name" value="CpoB_C"/>
</dbReference>
<reference evidence="4 5" key="1">
    <citation type="submission" date="2019-04" db="EMBL/GenBank/DDBJ databases">
        <title>Taxonomy of novel Haliea sp. from mangrove soil of West Coast of India.</title>
        <authorList>
            <person name="Verma A."/>
            <person name="Kumar P."/>
            <person name="Krishnamurthi S."/>
        </authorList>
    </citation>
    <scope>NUCLEOTIDE SEQUENCE [LARGE SCALE GENOMIC DNA]</scope>
    <source>
        <strain evidence="4 5">SAOS-164</strain>
    </source>
</reference>
<feature type="compositionally biased region" description="Low complexity" evidence="2">
    <location>
        <begin position="40"/>
        <end position="59"/>
    </location>
</feature>
<keyword evidence="1" id="KW-0574">Periplasm</keyword>
<organism evidence="4 5">
    <name type="scientific">Mangrovimicrobium sediminis</name>
    <dbReference type="NCBI Taxonomy" id="2562682"/>
    <lineage>
        <taxon>Bacteria</taxon>
        <taxon>Pseudomonadati</taxon>
        <taxon>Pseudomonadota</taxon>
        <taxon>Gammaproteobacteria</taxon>
        <taxon>Cellvibrionales</taxon>
        <taxon>Halieaceae</taxon>
        <taxon>Mangrovimicrobium</taxon>
    </lineage>
</organism>
<protein>
    <recommendedName>
        <fullName evidence="1">Cell division coordinator CpoB</fullName>
    </recommendedName>
</protein>
<comment type="function">
    <text evidence="1">Mediates coordination of peptidoglycan synthesis and outer membrane constriction during cell division.</text>
</comment>
<feature type="signal peptide" evidence="1">
    <location>
        <begin position="1"/>
        <end position="26"/>
    </location>
</feature>
<dbReference type="Pfam" id="PF16331">
    <property type="entry name" value="TolA_bind_tri"/>
    <property type="match status" value="1"/>
</dbReference>
<accession>A0A4Z0M7T1</accession>
<dbReference type="InterPro" id="IPR019734">
    <property type="entry name" value="TPR_rpt"/>
</dbReference>
<comment type="subcellular location">
    <subcellularLocation>
        <location evidence="1">Periplasm</location>
    </subcellularLocation>
</comment>
<feature type="region of interest" description="Disordered" evidence="2">
    <location>
        <begin position="35"/>
        <end position="85"/>
    </location>
</feature>
<keyword evidence="1" id="KW-0732">Signal</keyword>
<dbReference type="RefSeq" id="WP_135441159.1">
    <property type="nucleotide sequence ID" value="NZ_SRLE01000003.1"/>
</dbReference>
<feature type="chain" id="PRO_5021521400" description="Cell division coordinator CpoB" evidence="1">
    <location>
        <begin position="27"/>
        <end position="325"/>
    </location>
</feature>
<dbReference type="Pfam" id="PF13174">
    <property type="entry name" value="TPR_6"/>
    <property type="match status" value="1"/>
</dbReference>
<dbReference type="Gene3D" id="1.20.5.110">
    <property type="match status" value="1"/>
</dbReference>
<proteinExistence type="inferred from homology"/>
<dbReference type="GO" id="GO:0070206">
    <property type="term" value="P:protein trimerization"/>
    <property type="evidence" value="ECO:0007669"/>
    <property type="project" value="InterPro"/>
</dbReference>
<comment type="similarity">
    <text evidence="1">Belongs to the CpoB family.</text>
</comment>
<feature type="coiled-coil region" evidence="1">
    <location>
        <begin position="124"/>
        <end position="151"/>
    </location>
</feature>
<evidence type="ECO:0000259" key="3">
    <source>
        <dbReference type="Pfam" id="PF16331"/>
    </source>
</evidence>
<evidence type="ECO:0000313" key="5">
    <source>
        <dbReference type="Proteomes" id="UP000298050"/>
    </source>
</evidence>
<evidence type="ECO:0000313" key="4">
    <source>
        <dbReference type="EMBL" id="TGD75456.1"/>
    </source>
</evidence>
<dbReference type="Gene3D" id="1.25.40.10">
    <property type="entry name" value="Tetratricopeptide repeat domain"/>
    <property type="match status" value="1"/>
</dbReference>
<feature type="compositionally biased region" description="Low complexity" evidence="2">
    <location>
        <begin position="72"/>
        <end position="82"/>
    </location>
</feature>